<dbReference type="Pfam" id="PF00672">
    <property type="entry name" value="HAMP"/>
    <property type="match status" value="1"/>
</dbReference>
<evidence type="ECO:0000256" key="3">
    <source>
        <dbReference type="ARBA" id="ARBA00012438"/>
    </source>
</evidence>
<dbReference type="STRING" id="671143.DAMO_2593"/>
<dbReference type="PANTHER" id="PTHR43047">
    <property type="entry name" value="TWO-COMPONENT HISTIDINE PROTEIN KINASE"/>
    <property type="match status" value="1"/>
</dbReference>
<evidence type="ECO:0000256" key="5">
    <source>
        <dbReference type="ARBA" id="ARBA00022679"/>
    </source>
</evidence>
<dbReference type="SUPFAM" id="SSF158472">
    <property type="entry name" value="HAMP domain-like"/>
    <property type="match status" value="1"/>
</dbReference>
<dbReference type="GO" id="GO:0005524">
    <property type="term" value="F:ATP binding"/>
    <property type="evidence" value="ECO:0007669"/>
    <property type="project" value="UniProtKB-KW"/>
</dbReference>
<dbReference type="GO" id="GO:0000155">
    <property type="term" value="F:phosphorelay sensor kinase activity"/>
    <property type="evidence" value="ECO:0007669"/>
    <property type="project" value="InterPro"/>
</dbReference>
<dbReference type="SMART" id="SM00304">
    <property type="entry name" value="HAMP"/>
    <property type="match status" value="1"/>
</dbReference>
<dbReference type="InterPro" id="IPR003660">
    <property type="entry name" value="HAMP_dom"/>
</dbReference>
<dbReference type="Gene3D" id="6.10.340.10">
    <property type="match status" value="1"/>
</dbReference>
<keyword evidence="6" id="KW-0547">Nucleotide-binding</keyword>
<dbReference type="eggNOG" id="COG5002">
    <property type="taxonomic scope" value="Bacteria"/>
</dbReference>
<feature type="region of interest" description="Disordered" evidence="13">
    <location>
        <begin position="465"/>
        <end position="488"/>
    </location>
</feature>
<evidence type="ECO:0000256" key="4">
    <source>
        <dbReference type="ARBA" id="ARBA00022553"/>
    </source>
</evidence>
<dbReference type="GO" id="GO:0009927">
    <property type="term" value="F:histidine phosphotransfer kinase activity"/>
    <property type="evidence" value="ECO:0007669"/>
    <property type="project" value="TreeGrafter"/>
</dbReference>
<evidence type="ECO:0000256" key="11">
    <source>
        <dbReference type="ARBA" id="ARBA00023306"/>
    </source>
</evidence>
<dbReference type="InterPro" id="IPR004358">
    <property type="entry name" value="Sig_transdc_His_kin-like_C"/>
</dbReference>
<dbReference type="CDD" id="cd16922">
    <property type="entry name" value="HATPase_EvgS-ArcB-TorS-like"/>
    <property type="match status" value="1"/>
</dbReference>
<keyword evidence="12" id="KW-0175">Coiled coil</keyword>
<feature type="domain" description="HAMP" evidence="16">
    <location>
        <begin position="223"/>
        <end position="275"/>
    </location>
</feature>
<dbReference type="PRINTS" id="PR00344">
    <property type="entry name" value="BCTRLSENSOR"/>
</dbReference>
<dbReference type="PATRIC" id="fig|671143.5.peg.2279"/>
<dbReference type="FunFam" id="3.30.565.10:FF:000010">
    <property type="entry name" value="Sensor histidine kinase RcsC"/>
    <property type="match status" value="1"/>
</dbReference>
<dbReference type="SMART" id="SM00388">
    <property type="entry name" value="HisKA"/>
    <property type="match status" value="1"/>
</dbReference>
<protein>
    <recommendedName>
        <fullName evidence="3">histidine kinase</fullName>
        <ecNumber evidence="3">2.7.13.3</ecNumber>
    </recommendedName>
</protein>
<dbReference type="SUPFAM" id="SSF55874">
    <property type="entry name" value="ATPase domain of HSP90 chaperone/DNA topoisomerase II/histidine kinase"/>
    <property type="match status" value="1"/>
</dbReference>
<proteinExistence type="predicted"/>
<evidence type="ECO:0000256" key="10">
    <source>
        <dbReference type="ARBA" id="ARBA00023136"/>
    </source>
</evidence>
<evidence type="ECO:0000256" key="6">
    <source>
        <dbReference type="ARBA" id="ARBA00022741"/>
    </source>
</evidence>
<dbReference type="EC" id="2.7.13.3" evidence="3"/>
<feature type="coiled-coil region" evidence="12">
    <location>
        <begin position="281"/>
        <end position="308"/>
    </location>
</feature>
<evidence type="ECO:0000256" key="8">
    <source>
        <dbReference type="ARBA" id="ARBA00022840"/>
    </source>
</evidence>
<feature type="transmembrane region" description="Helical" evidence="14">
    <location>
        <begin position="198"/>
        <end position="221"/>
    </location>
</feature>
<dbReference type="FunFam" id="1.10.287.130:FF:000038">
    <property type="entry name" value="Sensory transduction histidine kinase"/>
    <property type="match status" value="1"/>
</dbReference>
<evidence type="ECO:0000259" key="15">
    <source>
        <dbReference type="PROSITE" id="PS50109"/>
    </source>
</evidence>
<dbReference type="CDD" id="cd00082">
    <property type="entry name" value="HisKA"/>
    <property type="match status" value="1"/>
</dbReference>
<dbReference type="Gene3D" id="1.10.287.130">
    <property type="match status" value="1"/>
</dbReference>
<evidence type="ECO:0000256" key="2">
    <source>
        <dbReference type="ARBA" id="ARBA00004370"/>
    </source>
</evidence>
<keyword evidence="5 17" id="KW-0808">Transferase</keyword>
<keyword evidence="7 17" id="KW-0418">Kinase</keyword>
<evidence type="ECO:0000256" key="12">
    <source>
        <dbReference type="SAM" id="Coils"/>
    </source>
</evidence>
<name>D5MK44_METO1</name>
<dbReference type="eggNOG" id="COG3850">
    <property type="taxonomic scope" value="Bacteria"/>
</dbReference>
<evidence type="ECO:0000256" key="9">
    <source>
        <dbReference type="ARBA" id="ARBA00023012"/>
    </source>
</evidence>
<keyword evidence="9" id="KW-0902">Two-component regulatory system</keyword>
<evidence type="ECO:0000256" key="14">
    <source>
        <dbReference type="SAM" id="Phobius"/>
    </source>
</evidence>
<dbReference type="PANTHER" id="PTHR43047:SF72">
    <property type="entry name" value="OSMOSENSING HISTIDINE PROTEIN KINASE SLN1"/>
    <property type="match status" value="1"/>
</dbReference>
<dbReference type="Pfam" id="PF02518">
    <property type="entry name" value="HATPase_c"/>
    <property type="match status" value="1"/>
</dbReference>
<comment type="subcellular location">
    <subcellularLocation>
        <location evidence="2">Membrane</location>
    </subcellularLocation>
</comment>
<dbReference type="InterPro" id="IPR003594">
    <property type="entry name" value="HATPase_dom"/>
</dbReference>
<dbReference type="SMART" id="SM00387">
    <property type="entry name" value="HATPase_c"/>
    <property type="match status" value="1"/>
</dbReference>
<dbReference type="SUPFAM" id="SSF47384">
    <property type="entry name" value="Homodimeric domain of signal transducing histidine kinase"/>
    <property type="match status" value="1"/>
</dbReference>
<evidence type="ECO:0000256" key="1">
    <source>
        <dbReference type="ARBA" id="ARBA00000085"/>
    </source>
</evidence>
<dbReference type="PROSITE" id="PS50885">
    <property type="entry name" value="HAMP"/>
    <property type="match status" value="1"/>
</dbReference>
<keyword evidence="14" id="KW-1133">Transmembrane helix</keyword>
<dbReference type="CDD" id="cd06225">
    <property type="entry name" value="HAMP"/>
    <property type="match status" value="1"/>
</dbReference>
<sequence length="571" mass="62965">MRIGQITRFRTKVLLSIIPMILALCVLFGGMSLYQHNRLLHSEFVKRGKALASNLAASGELGVFSEDERLLNAALRGITGEEDVAYVFIYNDAGKRLIGGGKALTQPGLGPTTETLNHEIRAQMLTDHQPASRTVKETGAESFLEFYAPIVSAEVRLVEEQYFGMPRSTPGLSEDRSRVIGIARVGLSMRNIDAHSAYLIKLWAILSVVFLAGGALAAYALSRRITQPITRLTESTARMAEGQIDQEISVDSLDELGTLATTYNKMAKALTYTLDERARVARELRDLNRSLEDRIRERTSQLEETNRDLSRASRHKSEFLANMSHELRTPLNAILGFTDLIIDGIYGQVPNELRESMEDIRINGRHLLRLINDVLDLSKIEAGQMRLNLGEYSLQSLIDSVISATRSLATEKRLELVARVEADLPPALGDSKRMTQVLMNLVGNAIKFTPGGGSVNVTAKSVSSSEFQVSSSQPETRNPKPETPTSPDFIEISVADTGIGIPAEELKSIFGEFRQVDSSITREYGGSGLGLSIAKRLVEMHRGSIWADSQVGRGSTFYVRIPLRTQWEGSL</sequence>
<dbReference type="EMBL" id="FP565575">
    <property type="protein sequence ID" value="CBE69666.1"/>
    <property type="molecule type" value="Genomic_DNA"/>
</dbReference>
<feature type="domain" description="Histidine kinase" evidence="15">
    <location>
        <begin position="322"/>
        <end position="565"/>
    </location>
</feature>
<gene>
    <name evidence="17" type="ORF">DAMO_2593</name>
</gene>
<evidence type="ECO:0000256" key="13">
    <source>
        <dbReference type="SAM" id="MobiDB-lite"/>
    </source>
</evidence>
<evidence type="ECO:0000313" key="18">
    <source>
        <dbReference type="Proteomes" id="UP000006898"/>
    </source>
</evidence>
<dbReference type="AlphaFoldDB" id="D5MK44"/>
<evidence type="ECO:0000256" key="7">
    <source>
        <dbReference type="ARBA" id="ARBA00022777"/>
    </source>
</evidence>
<feature type="transmembrane region" description="Helical" evidence="14">
    <location>
        <begin position="12"/>
        <end position="34"/>
    </location>
</feature>
<keyword evidence="11" id="KW-0131">Cell cycle</keyword>
<keyword evidence="10 14" id="KW-0472">Membrane</keyword>
<accession>D5MK44</accession>
<dbReference type="PROSITE" id="PS50109">
    <property type="entry name" value="HIS_KIN"/>
    <property type="match status" value="1"/>
</dbReference>
<reference evidence="17 18" key="1">
    <citation type="journal article" date="2010" name="Nature">
        <title>Nitrite-driven anaerobic methane oxidation by oxygenic bacteria.</title>
        <authorList>
            <person name="Ettwig K.F."/>
            <person name="Butler M.K."/>
            <person name="Le Paslier D."/>
            <person name="Pelletier E."/>
            <person name="Mangenot S."/>
            <person name="Kuypers M.M.M."/>
            <person name="Schreiber F."/>
            <person name="Dutilh B.E."/>
            <person name="Zedelius J."/>
            <person name="de Beer D."/>
            <person name="Gloerich J."/>
            <person name="Wessels H.J.C.T."/>
            <person name="van Allen T."/>
            <person name="Luesken F."/>
            <person name="Wu M."/>
            <person name="van de Pas-Schoonen K.T."/>
            <person name="Op den Camp H.J.M."/>
            <person name="Janssen-Megens E.M."/>
            <person name="Francoijs K-J."/>
            <person name="Stunnenberg H."/>
            <person name="Weissenbach J."/>
            <person name="Jetten M.S.M."/>
            <person name="Strous M."/>
        </authorList>
    </citation>
    <scope>NUCLEOTIDE SEQUENCE [LARGE SCALE GENOMIC DNA]</scope>
</reference>
<dbReference type="InterPro" id="IPR005467">
    <property type="entry name" value="His_kinase_dom"/>
</dbReference>
<keyword evidence="4" id="KW-0597">Phosphoprotein</keyword>
<comment type="catalytic activity">
    <reaction evidence="1">
        <text>ATP + protein L-histidine = ADP + protein N-phospho-L-histidine.</text>
        <dbReference type="EC" id="2.7.13.3"/>
    </reaction>
</comment>
<dbReference type="Proteomes" id="UP000006898">
    <property type="component" value="Chromosome"/>
</dbReference>
<dbReference type="Gene3D" id="3.30.565.10">
    <property type="entry name" value="Histidine kinase-like ATPase, C-terminal domain"/>
    <property type="match status" value="1"/>
</dbReference>
<dbReference type="InterPro" id="IPR036097">
    <property type="entry name" value="HisK_dim/P_sf"/>
</dbReference>
<evidence type="ECO:0000313" key="17">
    <source>
        <dbReference type="EMBL" id="CBE69666.1"/>
    </source>
</evidence>
<dbReference type="GO" id="GO:0005886">
    <property type="term" value="C:plasma membrane"/>
    <property type="evidence" value="ECO:0007669"/>
    <property type="project" value="TreeGrafter"/>
</dbReference>
<dbReference type="InterPro" id="IPR036890">
    <property type="entry name" value="HATPase_C_sf"/>
</dbReference>
<dbReference type="HOGENOM" id="CLU_000445_89_6_0"/>
<dbReference type="KEGG" id="mox:DAMO_2593"/>
<organism evidence="17 18">
    <name type="scientific">Methylomirabilis oxygeniifera</name>
    <dbReference type="NCBI Taxonomy" id="671143"/>
    <lineage>
        <taxon>Bacteria</taxon>
        <taxon>Candidatus Methylomirabilota</taxon>
        <taxon>Candidatus Methylomirabilia</taxon>
        <taxon>Candidatus Methylomirabilales</taxon>
        <taxon>Candidatus Methylomirabilaceae</taxon>
        <taxon>Candidatus Methylomirabilis</taxon>
    </lineage>
</organism>
<keyword evidence="14" id="KW-0812">Transmembrane</keyword>
<dbReference type="InterPro" id="IPR003661">
    <property type="entry name" value="HisK_dim/P_dom"/>
</dbReference>
<keyword evidence="8" id="KW-0067">ATP-binding</keyword>
<evidence type="ECO:0000259" key="16">
    <source>
        <dbReference type="PROSITE" id="PS50885"/>
    </source>
</evidence>
<dbReference type="Pfam" id="PF00512">
    <property type="entry name" value="HisKA"/>
    <property type="match status" value="1"/>
</dbReference>